<organism evidence="12 13">
    <name type="scientific">Ciona intestinalis</name>
    <name type="common">Transparent sea squirt</name>
    <name type="synonym">Ascidia intestinalis</name>
    <dbReference type="NCBI Taxonomy" id="7719"/>
    <lineage>
        <taxon>Eukaryota</taxon>
        <taxon>Metazoa</taxon>
        <taxon>Chordata</taxon>
        <taxon>Tunicata</taxon>
        <taxon>Ascidiacea</taxon>
        <taxon>Phlebobranchia</taxon>
        <taxon>Cionidae</taxon>
        <taxon>Ciona</taxon>
    </lineage>
</organism>
<evidence type="ECO:0000313" key="13">
    <source>
        <dbReference type="Proteomes" id="UP000008144"/>
    </source>
</evidence>
<dbReference type="Gene3D" id="1.20.1070.10">
    <property type="entry name" value="Rhodopsin 7-helix transmembrane proteins"/>
    <property type="match status" value="1"/>
</dbReference>
<keyword evidence="8 9" id="KW-0807">Transducer</keyword>
<keyword evidence="7 9" id="KW-0675">Receptor</keyword>
<dbReference type="InterPro" id="IPR017452">
    <property type="entry name" value="GPCR_Rhodpsn_7TM"/>
</dbReference>
<evidence type="ECO:0000256" key="3">
    <source>
        <dbReference type="ARBA" id="ARBA00022692"/>
    </source>
</evidence>
<sequence>MEMAYTPTSSFSPQETECVNQLEDYHVCIMSSCFNNSTNSIDEITITCYDVGVAILLLLFGILAASICVGNIVIIYVLTASKATKKPQGLVKCSLAVADFIQGAVAVPISAYTYVYFYFVPAKLSASELKLAGLGFLELYRAYIFCFILSNSLSLISLIILSLDRFLAICFPLRYHTGGMMTPRRVCVTVLAAWVICLALSV</sequence>
<dbReference type="PROSITE" id="PS50262">
    <property type="entry name" value="G_PROTEIN_RECEP_F1_2"/>
    <property type="match status" value="1"/>
</dbReference>
<dbReference type="InterPro" id="IPR050569">
    <property type="entry name" value="TAAR"/>
</dbReference>
<feature type="transmembrane region" description="Helical" evidence="10">
    <location>
        <begin position="100"/>
        <end position="120"/>
    </location>
</feature>
<dbReference type="GO" id="GO:0005886">
    <property type="term" value="C:plasma membrane"/>
    <property type="evidence" value="ECO:0007669"/>
    <property type="project" value="UniProtKB-SubCell"/>
</dbReference>
<keyword evidence="2" id="KW-1003">Cell membrane</keyword>
<evidence type="ECO:0000256" key="4">
    <source>
        <dbReference type="ARBA" id="ARBA00022989"/>
    </source>
</evidence>
<keyword evidence="3 9" id="KW-0812">Transmembrane</keyword>
<evidence type="ECO:0000256" key="6">
    <source>
        <dbReference type="ARBA" id="ARBA00023136"/>
    </source>
</evidence>
<dbReference type="InterPro" id="IPR000276">
    <property type="entry name" value="GPCR_Rhodpsn"/>
</dbReference>
<proteinExistence type="inferred from homology"/>
<reference evidence="12" key="3">
    <citation type="submission" date="2025-08" db="UniProtKB">
        <authorList>
            <consortium name="Ensembl"/>
        </authorList>
    </citation>
    <scope>IDENTIFICATION</scope>
</reference>
<keyword evidence="4 10" id="KW-1133">Transmembrane helix</keyword>
<evidence type="ECO:0000256" key="10">
    <source>
        <dbReference type="SAM" id="Phobius"/>
    </source>
</evidence>
<dbReference type="Pfam" id="PF00001">
    <property type="entry name" value="7tm_1"/>
    <property type="match status" value="1"/>
</dbReference>
<evidence type="ECO:0000256" key="8">
    <source>
        <dbReference type="ARBA" id="ARBA00023224"/>
    </source>
</evidence>
<protein>
    <recommendedName>
        <fullName evidence="11">G-protein coupled receptors family 1 profile domain-containing protein</fullName>
    </recommendedName>
</protein>
<feature type="domain" description="G-protein coupled receptors family 1 profile" evidence="11">
    <location>
        <begin position="70"/>
        <end position="202"/>
    </location>
</feature>
<comment type="similarity">
    <text evidence="9">Belongs to the G-protein coupled receptor 1 family.</text>
</comment>
<dbReference type="CDD" id="cd00637">
    <property type="entry name" value="7tm_classA_rhodopsin-like"/>
    <property type="match status" value="1"/>
</dbReference>
<evidence type="ECO:0000259" key="11">
    <source>
        <dbReference type="PROSITE" id="PS50262"/>
    </source>
</evidence>
<dbReference type="PROSITE" id="PS00237">
    <property type="entry name" value="G_PROTEIN_RECEP_F1_1"/>
    <property type="match status" value="1"/>
</dbReference>
<keyword evidence="13" id="KW-1185">Reference proteome</keyword>
<dbReference type="AlphaFoldDB" id="H2XLQ0"/>
<feature type="transmembrane region" description="Helical" evidence="10">
    <location>
        <begin position="184"/>
        <end position="201"/>
    </location>
</feature>
<evidence type="ECO:0000256" key="9">
    <source>
        <dbReference type="RuleBase" id="RU000688"/>
    </source>
</evidence>
<dbReference type="HOGENOM" id="CLU_1357320_0_0_1"/>
<evidence type="ECO:0000256" key="2">
    <source>
        <dbReference type="ARBA" id="ARBA00022475"/>
    </source>
</evidence>
<reference evidence="13" key="1">
    <citation type="journal article" date="2002" name="Science">
        <title>The draft genome of Ciona intestinalis: insights into chordate and vertebrate origins.</title>
        <authorList>
            <person name="Dehal P."/>
            <person name="Satou Y."/>
            <person name="Campbell R.K."/>
            <person name="Chapman J."/>
            <person name="Degnan B."/>
            <person name="De Tomaso A."/>
            <person name="Davidson B."/>
            <person name="Di Gregorio A."/>
            <person name="Gelpke M."/>
            <person name="Goodstein D.M."/>
            <person name="Harafuji N."/>
            <person name="Hastings K.E."/>
            <person name="Ho I."/>
            <person name="Hotta K."/>
            <person name="Huang W."/>
            <person name="Kawashima T."/>
            <person name="Lemaire P."/>
            <person name="Martinez D."/>
            <person name="Meinertzhagen I.A."/>
            <person name="Necula S."/>
            <person name="Nonaka M."/>
            <person name="Putnam N."/>
            <person name="Rash S."/>
            <person name="Saiga H."/>
            <person name="Satake M."/>
            <person name="Terry A."/>
            <person name="Yamada L."/>
            <person name="Wang H.G."/>
            <person name="Awazu S."/>
            <person name="Azumi K."/>
            <person name="Boore J."/>
            <person name="Branno M."/>
            <person name="Chin-Bow S."/>
            <person name="DeSantis R."/>
            <person name="Doyle S."/>
            <person name="Francino P."/>
            <person name="Keys D.N."/>
            <person name="Haga S."/>
            <person name="Hayashi H."/>
            <person name="Hino K."/>
            <person name="Imai K.S."/>
            <person name="Inaba K."/>
            <person name="Kano S."/>
            <person name="Kobayashi K."/>
            <person name="Kobayashi M."/>
            <person name="Lee B.I."/>
            <person name="Makabe K.W."/>
            <person name="Manohar C."/>
            <person name="Matassi G."/>
            <person name="Medina M."/>
            <person name="Mochizuki Y."/>
            <person name="Mount S."/>
            <person name="Morishita T."/>
            <person name="Miura S."/>
            <person name="Nakayama A."/>
            <person name="Nishizaka S."/>
            <person name="Nomoto H."/>
            <person name="Ohta F."/>
            <person name="Oishi K."/>
            <person name="Rigoutsos I."/>
            <person name="Sano M."/>
            <person name="Sasaki A."/>
            <person name="Sasakura Y."/>
            <person name="Shoguchi E."/>
            <person name="Shin-i T."/>
            <person name="Spagnuolo A."/>
            <person name="Stainier D."/>
            <person name="Suzuki M.M."/>
            <person name="Tassy O."/>
            <person name="Takatori N."/>
            <person name="Tokuoka M."/>
            <person name="Yagi K."/>
            <person name="Yoshizaki F."/>
            <person name="Wada S."/>
            <person name="Zhang C."/>
            <person name="Hyatt P.D."/>
            <person name="Larimer F."/>
            <person name="Detter C."/>
            <person name="Doggett N."/>
            <person name="Glavina T."/>
            <person name="Hawkins T."/>
            <person name="Richardson P."/>
            <person name="Lucas S."/>
            <person name="Kohara Y."/>
            <person name="Levine M."/>
            <person name="Satoh N."/>
            <person name="Rokhsar D.S."/>
        </authorList>
    </citation>
    <scope>NUCLEOTIDE SEQUENCE [LARGE SCALE GENOMIC DNA]</scope>
</reference>
<dbReference type="SUPFAM" id="SSF81321">
    <property type="entry name" value="Family A G protein-coupled receptor-like"/>
    <property type="match status" value="1"/>
</dbReference>
<evidence type="ECO:0000256" key="1">
    <source>
        <dbReference type="ARBA" id="ARBA00004651"/>
    </source>
</evidence>
<feature type="transmembrane region" description="Helical" evidence="10">
    <location>
        <begin position="53"/>
        <end position="79"/>
    </location>
</feature>
<dbReference type="GO" id="GO:0004930">
    <property type="term" value="F:G protein-coupled receptor activity"/>
    <property type="evidence" value="ECO:0007669"/>
    <property type="project" value="UniProtKB-KW"/>
</dbReference>
<dbReference type="Proteomes" id="UP000008144">
    <property type="component" value="Chromosome 11"/>
</dbReference>
<keyword evidence="6 10" id="KW-0472">Membrane</keyword>
<dbReference type="Ensembl" id="ENSCINT00000035386.1">
    <property type="protein sequence ID" value="ENSCINP00000030582.1"/>
    <property type="gene ID" value="ENSCING00000023420.1"/>
</dbReference>
<evidence type="ECO:0000313" key="12">
    <source>
        <dbReference type="Ensembl" id="ENSCINP00000030582.1"/>
    </source>
</evidence>
<dbReference type="PANTHER" id="PTHR24249">
    <property type="entry name" value="HISTAMINE RECEPTOR-RELATED G-PROTEIN COUPLED RECEPTOR"/>
    <property type="match status" value="1"/>
</dbReference>
<feature type="transmembrane region" description="Helical" evidence="10">
    <location>
        <begin position="140"/>
        <end position="163"/>
    </location>
</feature>
<accession>H2XLQ0</accession>
<comment type="subcellular location">
    <subcellularLocation>
        <location evidence="1">Cell membrane</location>
        <topology evidence="1">Multi-pass membrane protein</topology>
    </subcellularLocation>
</comment>
<reference evidence="12" key="2">
    <citation type="journal article" date="2008" name="Genome Biol.">
        <title>Improved genome assembly and evidence-based global gene model set for the chordate Ciona intestinalis: new insight into intron and operon populations.</title>
        <authorList>
            <person name="Satou Y."/>
            <person name="Mineta K."/>
            <person name="Ogasawara M."/>
            <person name="Sasakura Y."/>
            <person name="Shoguchi E."/>
            <person name="Ueno K."/>
            <person name="Yamada L."/>
            <person name="Matsumoto J."/>
            <person name="Wasserscheid J."/>
            <person name="Dewar K."/>
            <person name="Wiley G.B."/>
            <person name="Macmil S.L."/>
            <person name="Roe B.A."/>
            <person name="Zeller R.W."/>
            <person name="Hastings K.E."/>
            <person name="Lemaire P."/>
            <person name="Lindquist E."/>
            <person name="Endo T."/>
            <person name="Hotta K."/>
            <person name="Inaba K."/>
        </authorList>
    </citation>
    <scope>NUCLEOTIDE SEQUENCE [LARGE SCALE GENOMIC DNA]</scope>
    <source>
        <strain evidence="12">wild type</strain>
    </source>
</reference>
<name>H2XLQ0_CIOIN</name>
<evidence type="ECO:0000256" key="7">
    <source>
        <dbReference type="ARBA" id="ARBA00023170"/>
    </source>
</evidence>
<evidence type="ECO:0000256" key="5">
    <source>
        <dbReference type="ARBA" id="ARBA00023040"/>
    </source>
</evidence>
<dbReference type="PANTHER" id="PTHR24249:SF424">
    <property type="entry name" value="G-PROTEIN COUPLED RECEPTORS FAMILY 1 PROFILE DOMAIN-CONTAINING PROTEIN"/>
    <property type="match status" value="1"/>
</dbReference>
<dbReference type="EMBL" id="EAAA01000804">
    <property type="status" value="NOT_ANNOTATED_CDS"/>
    <property type="molecule type" value="Genomic_DNA"/>
</dbReference>
<reference evidence="12" key="4">
    <citation type="submission" date="2025-09" db="UniProtKB">
        <authorList>
            <consortium name="Ensembl"/>
        </authorList>
    </citation>
    <scope>IDENTIFICATION</scope>
</reference>
<keyword evidence="5 9" id="KW-0297">G-protein coupled receptor</keyword>
<dbReference type="InParanoid" id="H2XLQ0"/>
<dbReference type="PRINTS" id="PR00237">
    <property type="entry name" value="GPCRRHODOPSN"/>
</dbReference>